<evidence type="ECO:0000313" key="8">
    <source>
        <dbReference type="EMBL" id="KAF2759242.1"/>
    </source>
</evidence>
<dbReference type="AlphaFoldDB" id="A0A6A6W8R1"/>
<keyword evidence="3" id="KW-0677">Repeat</keyword>
<comment type="similarity">
    <text evidence="6">Belongs to the PRP39 family.</text>
</comment>
<evidence type="ECO:0000256" key="2">
    <source>
        <dbReference type="ARBA" id="ARBA00022664"/>
    </source>
</evidence>
<dbReference type="InterPro" id="IPR003107">
    <property type="entry name" value="HAT"/>
</dbReference>
<keyword evidence="9" id="KW-1185">Reference proteome</keyword>
<dbReference type="SUPFAM" id="SSF48452">
    <property type="entry name" value="TPR-like"/>
    <property type="match status" value="1"/>
</dbReference>
<dbReference type="GeneID" id="54490446"/>
<organism evidence="8 9">
    <name type="scientific">Pseudovirgaria hyperparasitica</name>
    <dbReference type="NCBI Taxonomy" id="470096"/>
    <lineage>
        <taxon>Eukaryota</taxon>
        <taxon>Fungi</taxon>
        <taxon>Dikarya</taxon>
        <taxon>Ascomycota</taxon>
        <taxon>Pezizomycotina</taxon>
        <taxon>Dothideomycetes</taxon>
        <taxon>Dothideomycetes incertae sedis</taxon>
        <taxon>Acrospermales</taxon>
        <taxon>Acrospermaceae</taxon>
        <taxon>Pseudovirgaria</taxon>
    </lineage>
</organism>
<gene>
    <name evidence="8" type="ORF">EJ05DRAFT_537551</name>
</gene>
<evidence type="ECO:0000256" key="7">
    <source>
        <dbReference type="SAM" id="MobiDB-lite"/>
    </source>
</evidence>
<dbReference type="PANTHER" id="PTHR17204:SF5">
    <property type="entry name" value="PRE-MRNA-PROCESSING FACTOR 39"/>
    <property type="match status" value="1"/>
</dbReference>
<comment type="subcellular location">
    <subcellularLocation>
        <location evidence="1">Nucleus</location>
    </subcellularLocation>
</comment>
<evidence type="ECO:0008006" key="10">
    <source>
        <dbReference type="Google" id="ProtNLM"/>
    </source>
</evidence>
<dbReference type="InterPro" id="IPR011990">
    <property type="entry name" value="TPR-like_helical_dom_sf"/>
</dbReference>
<dbReference type="GO" id="GO:0030627">
    <property type="term" value="F:pre-mRNA 5'-splice site binding"/>
    <property type="evidence" value="ECO:0007669"/>
    <property type="project" value="TreeGrafter"/>
</dbReference>
<dbReference type="FunFam" id="1.25.40.10:FF:000451">
    <property type="entry name" value="mRNA splicing protein (Prp39), putative"/>
    <property type="match status" value="1"/>
</dbReference>
<dbReference type="InterPro" id="IPR059164">
    <property type="entry name" value="HAT_PRP39_C"/>
</dbReference>
<evidence type="ECO:0000256" key="4">
    <source>
        <dbReference type="ARBA" id="ARBA00023187"/>
    </source>
</evidence>
<dbReference type="Proteomes" id="UP000799437">
    <property type="component" value="Unassembled WGS sequence"/>
</dbReference>
<keyword evidence="2" id="KW-0507">mRNA processing</keyword>
<evidence type="ECO:0000256" key="3">
    <source>
        <dbReference type="ARBA" id="ARBA00022737"/>
    </source>
</evidence>
<feature type="compositionally biased region" description="Basic and acidic residues" evidence="7">
    <location>
        <begin position="548"/>
        <end position="562"/>
    </location>
</feature>
<dbReference type="GO" id="GO:0000243">
    <property type="term" value="C:commitment complex"/>
    <property type="evidence" value="ECO:0007669"/>
    <property type="project" value="TreeGrafter"/>
</dbReference>
<accession>A0A6A6W8R1</accession>
<evidence type="ECO:0000256" key="6">
    <source>
        <dbReference type="ARBA" id="ARBA00038019"/>
    </source>
</evidence>
<dbReference type="OrthoDB" id="10265668at2759"/>
<reference evidence="8" key="1">
    <citation type="journal article" date="2020" name="Stud. Mycol.">
        <title>101 Dothideomycetes genomes: a test case for predicting lifestyles and emergence of pathogens.</title>
        <authorList>
            <person name="Haridas S."/>
            <person name="Albert R."/>
            <person name="Binder M."/>
            <person name="Bloem J."/>
            <person name="Labutti K."/>
            <person name="Salamov A."/>
            <person name="Andreopoulos B."/>
            <person name="Baker S."/>
            <person name="Barry K."/>
            <person name="Bills G."/>
            <person name="Bluhm B."/>
            <person name="Cannon C."/>
            <person name="Castanera R."/>
            <person name="Culley D."/>
            <person name="Daum C."/>
            <person name="Ezra D."/>
            <person name="Gonzalez J."/>
            <person name="Henrissat B."/>
            <person name="Kuo A."/>
            <person name="Liang C."/>
            <person name="Lipzen A."/>
            <person name="Lutzoni F."/>
            <person name="Magnuson J."/>
            <person name="Mondo S."/>
            <person name="Nolan M."/>
            <person name="Ohm R."/>
            <person name="Pangilinan J."/>
            <person name="Park H.-J."/>
            <person name="Ramirez L."/>
            <person name="Alfaro M."/>
            <person name="Sun H."/>
            <person name="Tritt A."/>
            <person name="Yoshinaga Y."/>
            <person name="Zwiers L.-H."/>
            <person name="Turgeon B."/>
            <person name="Goodwin S."/>
            <person name="Spatafora J."/>
            <person name="Crous P."/>
            <person name="Grigoriev I."/>
        </authorList>
    </citation>
    <scope>NUCLEOTIDE SEQUENCE</scope>
    <source>
        <strain evidence="8">CBS 121739</strain>
    </source>
</reference>
<dbReference type="Pfam" id="PF23241">
    <property type="entry name" value="HAT_PRP39_C"/>
    <property type="match status" value="1"/>
</dbReference>
<proteinExistence type="inferred from homology"/>
<dbReference type="GO" id="GO:0005685">
    <property type="term" value="C:U1 snRNP"/>
    <property type="evidence" value="ECO:0007669"/>
    <property type="project" value="TreeGrafter"/>
</dbReference>
<dbReference type="PANTHER" id="PTHR17204">
    <property type="entry name" value="PRE-MRNA PROCESSING PROTEIN PRP39-RELATED"/>
    <property type="match status" value="1"/>
</dbReference>
<keyword evidence="4" id="KW-0508">mRNA splicing</keyword>
<keyword evidence="5" id="KW-0539">Nucleus</keyword>
<evidence type="ECO:0000256" key="1">
    <source>
        <dbReference type="ARBA" id="ARBA00004123"/>
    </source>
</evidence>
<protein>
    <recommendedName>
        <fullName evidence="10">Pre-mRNA-processing factor 39</fullName>
    </recommendedName>
</protein>
<sequence length="562" mass="65558">MDDYERDRAQLNEIVAPVIGEPDDYLIWDGVIKVLMDFDGGLNRNSSDLAISAIRDVYDRLLLKFPLFFGYWKKYADLEFSLSGTEGAELVYERGIGSVGVSTALWAYYCEFKMQTCHEPEIVRELFERGAECCGLDWHSEAFWDKWLEFEDRVDAPAEKYKVLVRVSTLPISHYARYYEQIRIYANTRPVDELVPAAQLASYRDQVSCENSYGRQKSEAEKDREIRALVDAHYIEVCQKTYAEYVKRYNHEERFTTGFFTPGEIEEAQLENWRKYLDFEEQEGKFNRTMFLYERCVSICANYEEFWLRYVRWMSAQPDKQENTRHIFARASTIFLPIALYQIRLLWALFEETSMNRLDVARDILQGIIFATPQNLEALEAWASLEHRQNGLDAALDVYRAQIGNTDTDLHVKGAIIKKAGLMIWKFRSSTEARRLFDENVEHYMSIPAFWKGYLQVEMSQSAKEPHDVAQRQRVRNLHQQIRNNGRLPPHAVRQLSEMYMHFLLDNGAKESVEEYLHVDLLVNGSFPTSAAVQRAQPMIQKPQSKGKAKENKRLGDVEMTG</sequence>
<dbReference type="Pfam" id="PF23240">
    <property type="entry name" value="HAT_PRP39_N"/>
    <property type="match status" value="1"/>
</dbReference>
<dbReference type="GO" id="GO:0071004">
    <property type="term" value="C:U2-type prespliceosome"/>
    <property type="evidence" value="ECO:0007669"/>
    <property type="project" value="TreeGrafter"/>
</dbReference>
<feature type="region of interest" description="Disordered" evidence="7">
    <location>
        <begin position="534"/>
        <end position="562"/>
    </location>
</feature>
<dbReference type="FunFam" id="1.25.40.10:FF:000064">
    <property type="entry name" value="Putative pre-mrna-processing factor 39"/>
    <property type="match status" value="1"/>
</dbReference>
<dbReference type="SMART" id="SM00386">
    <property type="entry name" value="HAT"/>
    <property type="match status" value="5"/>
</dbReference>
<dbReference type="GO" id="GO:0000395">
    <property type="term" value="P:mRNA 5'-splice site recognition"/>
    <property type="evidence" value="ECO:0007669"/>
    <property type="project" value="TreeGrafter"/>
</dbReference>
<evidence type="ECO:0000256" key="5">
    <source>
        <dbReference type="ARBA" id="ARBA00023242"/>
    </source>
</evidence>
<dbReference type="EMBL" id="ML996570">
    <property type="protein sequence ID" value="KAF2759242.1"/>
    <property type="molecule type" value="Genomic_DNA"/>
</dbReference>
<name>A0A6A6W8R1_9PEZI</name>
<evidence type="ECO:0000313" key="9">
    <source>
        <dbReference type="Proteomes" id="UP000799437"/>
    </source>
</evidence>
<dbReference type="RefSeq" id="XP_033601693.1">
    <property type="nucleotide sequence ID" value="XM_033749392.1"/>
</dbReference>
<dbReference type="Gene3D" id="1.25.40.10">
    <property type="entry name" value="Tetratricopeptide repeat domain"/>
    <property type="match status" value="2"/>
</dbReference>